<evidence type="ECO:0000256" key="6">
    <source>
        <dbReference type="ARBA" id="ARBA00022989"/>
    </source>
</evidence>
<dbReference type="GO" id="GO:0009306">
    <property type="term" value="P:protein secretion"/>
    <property type="evidence" value="ECO:0007669"/>
    <property type="project" value="UniProtKB-UniRule"/>
</dbReference>
<evidence type="ECO:0000256" key="4">
    <source>
        <dbReference type="ARBA" id="ARBA00022692"/>
    </source>
</evidence>
<dbReference type="PRINTS" id="PR01651">
    <property type="entry name" value="SECGEXPORT"/>
</dbReference>
<dbReference type="EMBL" id="ACJX03000001">
    <property type="protein sequence ID" value="KRT34884.1"/>
    <property type="molecule type" value="Genomic_DNA"/>
</dbReference>
<dbReference type="eggNOG" id="COG1314">
    <property type="taxonomic scope" value="Bacteria"/>
</dbReference>
<keyword evidence="4 9" id="KW-0812">Transmembrane</keyword>
<evidence type="ECO:0000313" key="10">
    <source>
        <dbReference type="EMBL" id="KRT34884.1"/>
    </source>
</evidence>
<reference evidence="11" key="1">
    <citation type="submission" date="2012-09" db="EMBL/GenBank/DDBJ databases">
        <authorList>
            <person name="Weinstock G."/>
            <person name="Sodergren E."/>
            <person name="Clifton S."/>
            <person name="Fulton L."/>
            <person name="Fulton B."/>
            <person name="Courtney L."/>
            <person name="Fronick C."/>
            <person name="Harrison M."/>
            <person name="Strong C."/>
            <person name="Farmer C."/>
            <person name="Delehaunty K."/>
            <person name="Markovic C."/>
            <person name="Hall O."/>
            <person name="Minx P."/>
            <person name="Tomlinson C."/>
            <person name="Mitreva M."/>
            <person name="Nelson J."/>
            <person name="Hou S."/>
            <person name="Wollam A."/>
            <person name="Pepin K.H."/>
            <person name="Johnson M."/>
            <person name="Bhonagiri V."/>
            <person name="Nash W.E."/>
            <person name="Suruliraj S."/>
            <person name="Warren W."/>
            <person name="Chinwalla A."/>
            <person name="Mardis E.R."/>
            <person name="Wilson R.K."/>
        </authorList>
    </citation>
    <scope>NUCLEOTIDE SEQUENCE [LARGE SCALE GENOMIC DNA]</scope>
    <source>
        <strain evidence="11">OS1</strain>
    </source>
</reference>
<dbReference type="InterPro" id="IPR004692">
    <property type="entry name" value="SecG"/>
</dbReference>
<evidence type="ECO:0000313" key="11">
    <source>
        <dbReference type="Proteomes" id="UP000005273"/>
    </source>
</evidence>
<accession>A0A0T5X9M5</accession>
<evidence type="ECO:0000256" key="3">
    <source>
        <dbReference type="ARBA" id="ARBA00022448"/>
    </source>
</evidence>
<gene>
    <name evidence="10" type="ORF">HMPREF1705_04134</name>
</gene>
<dbReference type="STRING" id="592015.HMPREF1705_04134"/>
<dbReference type="Proteomes" id="UP000005273">
    <property type="component" value="Unassembled WGS sequence"/>
</dbReference>
<dbReference type="OrthoDB" id="5889at2"/>
<dbReference type="Pfam" id="PF03840">
    <property type="entry name" value="SecG"/>
    <property type="match status" value="1"/>
</dbReference>
<dbReference type="GO" id="GO:0005886">
    <property type="term" value="C:plasma membrane"/>
    <property type="evidence" value="ECO:0007669"/>
    <property type="project" value="UniProtKB-SubCell"/>
</dbReference>
<evidence type="ECO:0000256" key="8">
    <source>
        <dbReference type="ARBA" id="ARBA00023136"/>
    </source>
</evidence>
<sequence>MFLFVSLLQILIAVALIGIVMLQRRKQSGFAGVFGGGTQADMSGGQWQRLSGLSKVTVLLLASFMVTSLILVMMSAR</sequence>
<dbReference type="RefSeq" id="WP_009200242.1">
    <property type="nucleotide sequence ID" value="NZ_ACJX03000001.1"/>
</dbReference>
<proteinExistence type="inferred from homology"/>
<dbReference type="GO" id="GO:0015450">
    <property type="term" value="F:protein-transporting ATPase activity"/>
    <property type="evidence" value="ECO:0007669"/>
    <property type="project" value="UniProtKB-UniRule"/>
</dbReference>
<name>A0A0T5X9M5_9BACT</name>
<comment type="similarity">
    <text evidence="2 9">Belongs to the SecG family.</text>
</comment>
<evidence type="ECO:0000256" key="7">
    <source>
        <dbReference type="ARBA" id="ARBA00023010"/>
    </source>
</evidence>
<keyword evidence="7 9" id="KW-0811">Translocation</keyword>
<keyword evidence="3 9" id="KW-0813">Transport</keyword>
<evidence type="ECO:0000256" key="1">
    <source>
        <dbReference type="ARBA" id="ARBA00004141"/>
    </source>
</evidence>
<comment type="subcellular location">
    <subcellularLocation>
        <location evidence="9">Cell membrane</location>
        <topology evidence="9">Multi-pass membrane protein</topology>
    </subcellularLocation>
    <subcellularLocation>
        <location evidence="1">Membrane</location>
        <topology evidence="1">Multi-pass membrane protein</topology>
    </subcellularLocation>
</comment>
<keyword evidence="11" id="KW-1185">Reference proteome</keyword>
<evidence type="ECO:0000256" key="5">
    <source>
        <dbReference type="ARBA" id="ARBA00022927"/>
    </source>
</evidence>
<keyword evidence="8 9" id="KW-0472">Membrane</keyword>
<evidence type="ECO:0000256" key="9">
    <source>
        <dbReference type="RuleBase" id="RU365087"/>
    </source>
</evidence>
<feature type="transmembrane region" description="Helical" evidence="9">
    <location>
        <begin position="6"/>
        <end position="22"/>
    </location>
</feature>
<keyword evidence="9" id="KW-1003">Cell membrane</keyword>
<dbReference type="NCBIfam" id="TIGR00810">
    <property type="entry name" value="secG"/>
    <property type="match status" value="1"/>
</dbReference>
<evidence type="ECO:0000256" key="2">
    <source>
        <dbReference type="ARBA" id="ARBA00008445"/>
    </source>
</evidence>
<keyword evidence="5 9" id="KW-0653">Protein transport</keyword>
<organism evidence="10 11">
    <name type="scientific">Acetomicrobium hydrogeniformans ATCC BAA-1850</name>
    <dbReference type="NCBI Taxonomy" id="592015"/>
    <lineage>
        <taxon>Bacteria</taxon>
        <taxon>Thermotogati</taxon>
        <taxon>Synergistota</taxon>
        <taxon>Synergistia</taxon>
        <taxon>Synergistales</taxon>
        <taxon>Acetomicrobiaceae</taxon>
        <taxon>Acetomicrobium</taxon>
    </lineage>
</organism>
<dbReference type="AlphaFoldDB" id="A0A0T5X9M5"/>
<keyword evidence="6 9" id="KW-1133">Transmembrane helix</keyword>
<feature type="transmembrane region" description="Helical" evidence="9">
    <location>
        <begin position="56"/>
        <end position="76"/>
    </location>
</feature>
<comment type="function">
    <text evidence="9">Involved in protein export. Participates in an early event of protein translocation.</text>
</comment>
<protein>
    <recommendedName>
        <fullName evidence="9">Protein-export membrane protein SecG</fullName>
    </recommendedName>
</protein>
<comment type="caution">
    <text evidence="10">The sequence shown here is derived from an EMBL/GenBank/DDBJ whole genome shotgun (WGS) entry which is preliminary data.</text>
</comment>